<protein>
    <submittedName>
        <fullName evidence="2">Uncharacterized protein</fullName>
    </submittedName>
</protein>
<accession>A0A401TUN2</accession>
<feature type="non-terminal residue" evidence="2">
    <location>
        <position position="1"/>
    </location>
</feature>
<dbReference type="Proteomes" id="UP000287033">
    <property type="component" value="Unassembled WGS sequence"/>
</dbReference>
<dbReference type="EMBL" id="BEZZ01181680">
    <property type="protein sequence ID" value="GCC46365.1"/>
    <property type="molecule type" value="Genomic_DNA"/>
</dbReference>
<feature type="region of interest" description="Disordered" evidence="1">
    <location>
        <begin position="1"/>
        <end position="20"/>
    </location>
</feature>
<organism evidence="2 3">
    <name type="scientific">Chiloscyllium punctatum</name>
    <name type="common">Brownbanded bambooshark</name>
    <name type="synonym">Hemiscyllium punctatum</name>
    <dbReference type="NCBI Taxonomy" id="137246"/>
    <lineage>
        <taxon>Eukaryota</taxon>
        <taxon>Metazoa</taxon>
        <taxon>Chordata</taxon>
        <taxon>Craniata</taxon>
        <taxon>Vertebrata</taxon>
        <taxon>Chondrichthyes</taxon>
        <taxon>Elasmobranchii</taxon>
        <taxon>Galeomorphii</taxon>
        <taxon>Galeoidea</taxon>
        <taxon>Orectolobiformes</taxon>
        <taxon>Hemiscylliidae</taxon>
        <taxon>Chiloscyllium</taxon>
    </lineage>
</organism>
<comment type="caution">
    <text evidence="2">The sequence shown here is derived from an EMBL/GenBank/DDBJ whole genome shotgun (WGS) entry which is preliminary data.</text>
</comment>
<evidence type="ECO:0000313" key="3">
    <source>
        <dbReference type="Proteomes" id="UP000287033"/>
    </source>
</evidence>
<sequence length="67" mass="7153">GLQRELDGGHRQAVGDRGGDVAHALDAGDAVLDRLGDLRLKFRGGGAELRDRDRDHRNVGAGQSRHG</sequence>
<dbReference type="AlphaFoldDB" id="A0A401TUN2"/>
<evidence type="ECO:0000313" key="2">
    <source>
        <dbReference type="EMBL" id="GCC46365.1"/>
    </source>
</evidence>
<name>A0A401TUN2_CHIPU</name>
<proteinExistence type="predicted"/>
<reference evidence="2 3" key="1">
    <citation type="journal article" date="2018" name="Nat. Ecol. Evol.">
        <title>Shark genomes provide insights into elasmobranch evolution and the origin of vertebrates.</title>
        <authorList>
            <person name="Hara Y"/>
            <person name="Yamaguchi K"/>
            <person name="Onimaru K"/>
            <person name="Kadota M"/>
            <person name="Koyanagi M"/>
            <person name="Keeley SD"/>
            <person name="Tatsumi K"/>
            <person name="Tanaka K"/>
            <person name="Motone F"/>
            <person name="Kageyama Y"/>
            <person name="Nozu R"/>
            <person name="Adachi N"/>
            <person name="Nishimura O"/>
            <person name="Nakagawa R"/>
            <person name="Tanegashima C"/>
            <person name="Kiyatake I"/>
            <person name="Matsumoto R"/>
            <person name="Murakumo K"/>
            <person name="Nishida K"/>
            <person name="Terakita A"/>
            <person name="Kuratani S"/>
            <person name="Sato K"/>
            <person name="Hyodo S Kuraku.S."/>
        </authorList>
    </citation>
    <scope>NUCLEOTIDE SEQUENCE [LARGE SCALE GENOMIC DNA]</scope>
</reference>
<evidence type="ECO:0000256" key="1">
    <source>
        <dbReference type="SAM" id="MobiDB-lite"/>
    </source>
</evidence>
<gene>
    <name evidence="2" type="ORF">chiPu_0030388</name>
</gene>
<keyword evidence="3" id="KW-1185">Reference proteome</keyword>